<evidence type="ECO:0000313" key="3">
    <source>
        <dbReference type="EMBL" id="KAL3231193.1"/>
    </source>
</evidence>
<dbReference type="PANTHER" id="PTHR47978">
    <property type="match status" value="1"/>
</dbReference>
<dbReference type="PRINTS" id="PR00449">
    <property type="entry name" value="RASTRNSFRMNG"/>
</dbReference>
<dbReference type="InterPro" id="IPR027417">
    <property type="entry name" value="P-loop_NTPase"/>
</dbReference>
<evidence type="ECO:0000313" key="4">
    <source>
        <dbReference type="Proteomes" id="UP001623330"/>
    </source>
</evidence>
<comment type="caution">
    <text evidence="3">The sequence shown here is derived from an EMBL/GenBank/DDBJ whole genome shotgun (WGS) entry which is preliminary data.</text>
</comment>
<protein>
    <submittedName>
        <fullName evidence="3">Uncharacterized protein</fullName>
    </submittedName>
</protein>
<dbReference type="EMBL" id="JBEVYD010000008">
    <property type="protein sequence ID" value="KAL3231193.1"/>
    <property type="molecule type" value="Genomic_DNA"/>
</dbReference>
<name>A0ABR4NSG5_9SACH</name>
<dbReference type="SUPFAM" id="SSF52540">
    <property type="entry name" value="P-loop containing nucleoside triphosphate hydrolases"/>
    <property type="match status" value="1"/>
</dbReference>
<feature type="compositionally biased region" description="Polar residues" evidence="2">
    <location>
        <begin position="329"/>
        <end position="338"/>
    </location>
</feature>
<feature type="compositionally biased region" description="Basic residues" evidence="2">
    <location>
        <begin position="387"/>
        <end position="398"/>
    </location>
</feature>
<sequence>MIPLLFNSDDSDKKPRCLDDSSRIMVIGDPKVGKTSMIIKWLTDSYENIDEDSYSDDIYRKRIQYYSAKDLSDNGVINERDVVDFNMDKAHRFQYTKKDHINVEILDANINDISEHYSDELRTLQVRQSDAVVICFDGKWHVSFDNLREYYTLIKDSLQGEENIPIVFCNTKIDYYMEDKVEFSEISNFLTELGLNYEQDYFETSSKHNINVKELIFSLLYRIEKNKERIRRKYESEINSKLVDKHLSGKHFDTVSNDTKIDELAESEFSEDNKSKTRFPTSLNENISPMKASNGEDYLDLDDLNIPSKFIDKTKQSTNIPEKGRHTSETSSIATPSEIQDGASVDKSSSFNPRFKTFSKLISSGPPKPIIQQKNQKIDPSALKANIKQKKQKSKKDKKLTPPFDSSNCIIS</sequence>
<dbReference type="InterPro" id="IPR001806">
    <property type="entry name" value="Small_GTPase"/>
</dbReference>
<keyword evidence="4" id="KW-1185">Reference proteome</keyword>
<dbReference type="SMART" id="SM00173">
    <property type="entry name" value="RAS"/>
    <property type="match status" value="1"/>
</dbReference>
<keyword evidence="1" id="KW-0547">Nucleotide-binding</keyword>
<dbReference type="SMART" id="SM00174">
    <property type="entry name" value="RHO"/>
    <property type="match status" value="1"/>
</dbReference>
<feature type="region of interest" description="Disordered" evidence="2">
    <location>
        <begin position="271"/>
        <end position="291"/>
    </location>
</feature>
<evidence type="ECO:0000256" key="2">
    <source>
        <dbReference type="SAM" id="MobiDB-lite"/>
    </source>
</evidence>
<feature type="compositionally biased region" description="Polar residues" evidence="2">
    <location>
        <begin position="278"/>
        <end position="287"/>
    </location>
</feature>
<proteinExistence type="predicted"/>
<feature type="region of interest" description="Disordered" evidence="2">
    <location>
        <begin position="312"/>
        <end position="412"/>
    </location>
</feature>
<dbReference type="Proteomes" id="UP001623330">
    <property type="component" value="Unassembled WGS sequence"/>
</dbReference>
<dbReference type="SMART" id="SM00175">
    <property type="entry name" value="RAB"/>
    <property type="match status" value="1"/>
</dbReference>
<organism evidence="3 4">
    <name type="scientific">Nakaseomyces bracarensis</name>
    <dbReference type="NCBI Taxonomy" id="273131"/>
    <lineage>
        <taxon>Eukaryota</taxon>
        <taxon>Fungi</taxon>
        <taxon>Dikarya</taxon>
        <taxon>Ascomycota</taxon>
        <taxon>Saccharomycotina</taxon>
        <taxon>Saccharomycetes</taxon>
        <taxon>Saccharomycetales</taxon>
        <taxon>Saccharomycetaceae</taxon>
        <taxon>Nakaseomyces</taxon>
    </lineage>
</organism>
<reference evidence="3 4" key="1">
    <citation type="submission" date="2024-05" db="EMBL/GenBank/DDBJ databases">
        <title>Long read based assembly of the Candida bracarensis genome reveals expanded adhesin content.</title>
        <authorList>
            <person name="Marcet-Houben M."/>
            <person name="Ksiezopolska E."/>
            <person name="Gabaldon T."/>
        </authorList>
    </citation>
    <scope>NUCLEOTIDE SEQUENCE [LARGE SCALE GENOMIC DNA]</scope>
    <source>
        <strain evidence="3 4">CBM6</strain>
    </source>
</reference>
<dbReference type="PROSITE" id="PS51421">
    <property type="entry name" value="RAS"/>
    <property type="match status" value="1"/>
</dbReference>
<dbReference type="Pfam" id="PF00071">
    <property type="entry name" value="Ras"/>
    <property type="match status" value="1"/>
</dbReference>
<gene>
    <name evidence="3" type="ORF">RNJ44_00832</name>
</gene>
<dbReference type="PROSITE" id="PS51419">
    <property type="entry name" value="RAB"/>
    <property type="match status" value="1"/>
</dbReference>
<dbReference type="Gene3D" id="3.40.50.300">
    <property type="entry name" value="P-loop containing nucleotide triphosphate hydrolases"/>
    <property type="match status" value="1"/>
</dbReference>
<evidence type="ECO:0000256" key="1">
    <source>
        <dbReference type="ARBA" id="ARBA00022741"/>
    </source>
</evidence>
<accession>A0ABR4NSG5</accession>